<proteinExistence type="predicted"/>
<dbReference type="AlphaFoldDB" id="A0A369Q4J6"/>
<feature type="region of interest" description="Disordered" evidence="1">
    <location>
        <begin position="249"/>
        <end position="292"/>
    </location>
</feature>
<dbReference type="EMBL" id="QBKA01000002">
    <property type="protein sequence ID" value="RDC59360.1"/>
    <property type="molecule type" value="Genomic_DNA"/>
</dbReference>
<evidence type="ECO:0000256" key="1">
    <source>
        <dbReference type="SAM" id="MobiDB-lite"/>
    </source>
</evidence>
<keyword evidence="3" id="KW-1185">Reference proteome</keyword>
<dbReference type="RefSeq" id="WP_115365730.1">
    <property type="nucleotide sequence ID" value="NZ_QBKA01000002.1"/>
</dbReference>
<reference evidence="2 3" key="1">
    <citation type="submission" date="2018-04" db="EMBL/GenBank/DDBJ databases">
        <title>Altererythrobacter sp. HME9302 genome sequencing and assembly.</title>
        <authorList>
            <person name="Kang H."/>
            <person name="Kim H."/>
            <person name="Joh K."/>
        </authorList>
    </citation>
    <scope>NUCLEOTIDE SEQUENCE [LARGE SCALE GENOMIC DNA]</scope>
    <source>
        <strain evidence="2 3">HME9302</strain>
    </source>
</reference>
<evidence type="ECO:0000313" key="2">
    <source>
        <dbReference type="EMBL" id="RDC59360.1"/>
    </source>
</evidence>
<dbReference type="OrthoDB" id="7432148at2"/>
<comment type="caution">
    <text evidence="2">The sequence shown here is derived from an EMBL/GenBank/DDBJ whole genome shotgun (WGS) entry which is preliminary data.</text>
</comment>
<sequence length="292" mass="31387">MSIPFRGPDGQRQTVNYGISQAQTLWNFRSAMNVAALNCLAPKYAPILDAYTGLLDNNKKVLSSANKTVESEFRERYGKAEFRSELDNYMTRVYNYYALPPVTKNFCDTALSISPAVAMLEGATLPAFAMGALPQFEEVFEDFYTQYEQYRVNVAAWDAEYNPRPALVTTFPDMAPPESSGVMSNGAISTGVMSNGVMVASDGNVGTSDQNPMIDPAFGTSTTNGNGLTVFQPAPSVVTNPVEETPVPMGPVVQPIPGVNDNDASATATETDDKGDEIPDMTASVGPVIDSK</sequence>
<accession>A0A369Q4J6</accession>
<evidence type="ECO:0000313" key="3">
    <source>
        <dbReference type="Proteomes" id="UP000253727"/>
    </source>
</evidence>
<name>A0A369Q4J6_9SPHN</name>
<gene>
    <name evidence="2" type="ORF">HME9302_00547</name>
</gene>
<protein>
    <submittedName>
        <fullName evidence="2">Uncharacterized protein</fullName>
    </submittedName>
</protein>
<dbReference type="Proteomes" id="UP000253727">
    <property type="component" value="Unassembled WGS sequence"/>
</dbReference>
<organism evidence="2 3">
    <name type="scientific">Alteripontixanthobacter maritimus</name>
    <dbReference type="NCBI Taxonomy" id="2161824"/>
    <lineage>
        <taxon>Bacteria</taxon>
        <taxon>Pseudomonadati</taxon>
        <taxon>Pseudomonadota</taxon>
        <taxon>Alphaproteobacteria</taxon>
        <taxon>Sphingomonadales</taxon>
        <taxon>Erythrobacteraceae</taxon>
        <taxon>Alteripontixanthobacter</taxon>
    </lineage>
</organism>